<keyword evidence="2" id="KW-1185">Reference proteome</keyword>
<reference evidence="2" key="1">
    <citation type="journal article" date="2019" name="Int. J. Syst. Evol. Microbiol.">
        <title>The Global Catalogue of Microorganisms (GCM) 10K type strain sequencing project: providing services to taxonomists for standard genome sequencing and annotation.</title>
        <authorList>
            <consortium name="The Broad Institute Genomics Platform"/>
            <consortium name="The Broad Institute Genome Sequencing Center for Infectious Disease"/>
            <person name="Wu L."/>
            <person name="Ma J."/>
        </authorList>
    </citation>
    <scope>NUCLEOTIDE SEQUENCE [LARGE SCALE GENOMIC DNA]</scope>
    <source>
        <strain evidence="2">CGMCC 4.7275</strain>
    </source>
</reference>
<name>A0ABQ2E418_9ACTN</name>
<dbReference type="RefSeq" id="WP_189107664.1">
    <property type="nucleotide sequence ID" value="NZ_BMMV01000007.1"/>
</dbReference>
<gene>
    <name evidence="1" type="ORF">GCM10011583_27220</name>
</gene>
<sequence length="145" mass="15739">MDLRRVSLILKLLSLGLPPDDYVVAGSGPLLAHGLRDEIGDLDLVARGAAWKAVSTMAVPVAAPSGHGRMVVLADGQIEVFDRWLPGTGDPGRLIESAERVQGIPFCPLREVLGWKERSDRPKDRADVELIKDYLSRADTSSRDA</sequence>
<dbReference type="Proteomes" id="UP000660265">
    <property type="component" value="Unassembled WGS sequence"/>
</dbReference>
<dbReference type="EMBL" id="BMMV01000007">
    <property type="protein sequence ID" value="GGJ94302.1"/>
    <property type="molecule type" value="Genomic_DNA"/>
</dbReference>
<evidence type="ECO:0000313" key="1">
    <source>
        <dbReference type="EMBL" id="GGJ94302.1"/>
    </source>
</evidence>
<proteinExistence type="predicted"/>
<evidence type="ECO:0000313" key="2">
    <source>
        <dbReference type="Proteomes" id="UP000660265"/>
    </source>
</evidence>
<organism evidence="1 2">
    <name type="scientific">Streptomyces camponoticapitis</name>
    <dbReference type="NCBI Taxonomy" id="1616125"/>
    <lineage>
        <taxon>Bacteria</taxon>
        <taxon>Bacillati</taxon>
        <taxon>Actinomycetota</taxon>
        <taxon>Actinomycetes</taxon>
        <taxon>Kitasatosporales</taxon>
        <taxon>Streptomycetaceae</taxon>
        <taxon>Streptomyces</taxon>
    </lineage>
</organism>
<accession>A0ABQ2E418</accession>
<comment type="caution">
    <text evidence="1">The sequence shown here is derived from an EMBL/GenBank/DDBJ whole genome shotgun (WGS) entry which is preliminary data.</text>
</comment>
<protein>
    <submittedName>
        <fullName evidence="1">Uncharacterized protein</fullName>
    </submittedName>
</protein>